<keyword evidence="5" id="KW-0496">Mitochondrion</keyword>
<evidence type="ECO:0000256" key="5">
    <source>
        <dbReference type="ARBA" id="ARBA00023128"/>
    </source>
</evidence>
<evidence type="ECO:0000313" key="9">
    <source>
        <dbReference type="Proteomes" id="UP000009097"/>
    </source>
</evidence>
<dbReference type="AlphaFoldDB" id="A0A0J9UH93"/>
<dbReference type="PANTHER" id="PTHR48182">
    <property type="entry name" value="PROTEIN SERAC1"/>
    <property type="match status" value="1"/>
</dbReference>
<dbReference type="GO" id="GO:0005783">
    <property type="term" value="C:endoplasmic reticulum"/>
    <property type="evidence" value="ECO:0007669"/>
    <property type="project" value="UniProtKB-SubCell"/>
</dbReference>
<dbReference type="GO" id="GO:0005739">
    <property type="term" value="C:mitochondrion"/>
    <property type="evidence" value="ECO:0007669"/>
    <property type="project" value="UniProtKB-SubCell"/>
</dbReference>
<dbReference type="InterPro" id="IPR000073">
    <property type="entry name" value="AB_hydrolase_1"/>
</dbReference>
<evidence type="ECO:0000256" key="1">
    <source>
        <dbReference type="ARBA" id="ARBA00004173"/>
    </source>
</evidence>
<dbReference type="Gene3D" id="3.40.50.1820">
    <property type="entry name" value="alpha/beta hydrolase"/>
    <property type="match status" value="1"/>
</dbReference>
<evidence type="ECO:0000256" key="2">
    <source>
        <dbReference type="ARBA" id="ARBA00004240"/>
    </source>
</evidence>
<protein>
    <recommendedName>
        <fullName evidence="7">AB hydrolase-1 domain-containing protein</fullName>
    </recommendedName>
</protein>
<proteinExistence type="predicted"/>
<evidence type="ECO:0000259" key="7">
    <source>
        <dbReference type="Pfam" id="PF12697"/>
    </source>
</evidence>
<dbReference type="InterPro" id="IPR052374">
    <property type="entry name" value="SERAC1"/>
</dbReference>
<organism evidence="8 9">
    <name type="scientific">Fusarium oxysporum f. sp. lycopersici (strain 4287 / CBS 123668 / FGSC 9935 / NRRL 34936)</name>
    <name type="common">Fusarium vascular wilt of tomato</name>
    <dbReference type="NCBI Taxonomy" id="426428"/>
    <lineage>
        <taxon>Eukaryota</taxon>
        <taxon>Fungi</taxon>
        <taxon>Dikarya</taxon>
        <taxon>Ascomycota</taxon>
        <taxon>Pezizomycotina</taxon>
        <taxon>Sordariomycetes</taxon>
        <taxon>Hypocreomycetidae</taxon>
        <taxon>Hypocreales</taxon>
        <taxon>Nectriaceae</taxon>
        <taxon>Fusarium</taxon>
        <taxon>Fusarium oxysporum species complex</taxon>
    </lineage>
</organism>
<dbReference type="GeneID" id="28945029"/>
<gene>
    <name evidence="8" type="ORF">FOXG_02866</name>
</gene>
<dbReference type="PANTHER" id="PTHR48182:SF2">
    <property type="entry name" value="PROTEIN SERAC1"/>
    <property type="match status" value="1"/>
</dbReference>
<dbReference type="VEuPathDB" id="FungiDB:FOXG_02866"/>
<dbReference type="EMBL" id="DS231698">
    <property type="protein sequence ID" value="KNA98534.1"/>
    <property type="molecule type" value="Genomic_DNA"/>
</dbReference>
<dbReference type="InterPro" id="IPR029058">
    <property type="entry name" value="AB_hydrolase_fold"/>
</dbReference>
<keyword evidence="4" id="KW-0256">Endoplasmic reticulum</keyword>
<evidence type="ECO:0000256" key="3">
    <source>
        <dbReference type="ARBA" id="ARBA00004370"/>
    </source>
</evidence>
<evidence type="ECO:0000256" key="4">
    <source>
        <dbReference type="ARBA" id="ARBA00022824"/>
    </source>
</evidence>
<reference evidence="8" key="1">
    <citation type="submission" date="2007-04" db="EMBL/GenBank/DDBJ databases">
        <authorList>
            <consortium name="The Broad Institute Genome Sequencing Platform"/>
            <person name="Birren B."/>
            <person name="Lander E."/>
            <person name="Galagan J."/>
            <person name="Nusbaum C."/>
            <person name="Devon K."/>
            <person name="Ma L.-J."/>
            <person name="Jaffe D."/>
            <person name="Butler J."/>
            <person name="Alvarez P."/>
            <person name="Gnerre S."/>
            <person name="Grabherr M."/>
            <person name="Kleber M."/>
            <person name="Mauceli E."/>
            <person name="Brockman W."/>
            <person name="MacCallum I.A."/>
            <person name="Young S."/>
            <person name="LaButti K."/>
            <person name="DeCaprio D."/>
            <person name="Crawford M."/>
            <person name="Koehrsen M."/>
            <person name="Engels R."/>
            <person name="Montgomery P."/>
            <person name="Pearson M."/>
            <person name="Howarth C."/>
            <person name="Larson L."/>
            <person name="White J."/>
            <person name="O'Leary S."/>
            <person name="Kodira C."/>
            <person name="Zeng Q."/>
            <person name="Yandava C."/>
            <person name="Alvarado L."/>
            <person name="Kistler C."/>
            <person name="Shim W.-B."/>
            <person name="Kang S."/>
            <person name="Woloshuk C."/>
        </authorList>
    </citation>
    <scope>NUCLEOTIDE SEQUENCE</scope>
    <source>
        <strain evidence="8">4287</strain>
    </source>
</reference>
<evidence type="ECO:0000256" key="6">
    <source>
        <dbReference type="ARBA" id="ARBA00023136"/>
    </source>
</evidence>
<dbReference type="OrthoDB" id="1658288at2759"/>
<comment type="subcellular location">
    <subcellularLocation>
        <location evidence="2">Endoplasmic reticulum</location>
    </subcellularLocation>
    <subcellularLocation>
        <location evidence="3">Membrane</location>
    </subcellularLocation>
    <subcellularLocation>
        <location evidence="1">Mitochondrion</location>
    </subcellularLocation>
</comment>
<dbReference type="SUPFAM" id="SSF53474">
    <property type="entry name" value="alpha/beta-Hydrolases"/>
    <property type="match status" value="1"/>
</dbReference>
<name>A0A0J9UH93_FUSO4</name>
<dbReference type="Proteomes" id="UP000009097">
    <property type="component" value="Unassembled WGS sequence"/>
</dbReference>
<reference evidence="8" key="2">
    <citation type="journal article" date="2010" name="Nature">
        <title>Comparative genomics reveals mobile pathogenicity chromosomes in Fusarium.</title>
        <authorList>
            <person name="Ma L.J."/>
            <person name="van der Does H.C."/>
            <person name="Borkovich K.A."/>
            <person name="Coleman J.J."/>
            <person name="Daboussi M.J."/>
            <person name="Di Pietro A."/>
            <person name="Dufresne M."/>
            <person name="Freitag M."/>
            <person name="Grabherr M."/>
            <person name="Henrissat B."/>
            <person name="Houterman P.M."/>
            <person name="Kang S."/>
            <person name="Shim W.B."/>
            <person name="Woloshuk C."/>
            <person name="Xie X."/>
            <person name="Xu J.R."/>
            <person name="Antoniw J."/>
            <person name="Baker S.E."/>
            <person name="Bluhm B.H."/>
            <person name="Breakspear A."/>
            <person name="Brown D.W."/>
            <person name="Butchko R.A."/>
            <person name="Chapman S."/>
            <person name="Coulson R."/>
            <person name="Coutinho P.M."/>
            <person name="Danchin E.G."/>
            <person name="Diener A."/>
            <person name="Gale L.R."/>
            <person name="Gardiner D.M."/>
            <person name="Goff S."/>
            <person name="Hammond-Kosack K.E."/>
            <person name="Hilburn K."/>
            <person name="Hua-Van A."/>
            <person name="Jonkers W."/>
            <person name="Kazan K."/>
            <person name="Kodira C.D."/>
            <person name="Koehrsen M."/>
            <person name="Kumar L."/>
            <person name="Lee Y.H."/>
            <person name="Li L."/>
            <person name="Manners J.M."/>
            <person name="Miranda-Saavedra D."/>
            <person name="Mukherjee M."/>
            <person name="Park G."/>
            <person name="Park J."/>
            <person name="Park S.Y."/>
            <person name="Proctor R.H."/>
            <person name="Regev A."/>
            <person name="Ruiz-Roldan M.C."/>
            <person name="Sain D."/>
            <person name="Sakthikumar S."/>
            <person name="Sykes S."/>
            <person name="Schwartz D.C."/>
            <person name="Turgeon B.G."/>
            <person name="Wapinski I."/>
            <person name="Yoder O."/>
            <person name="Young S."/>
            <person name="Zeng Q."/>
            <person name="Zhou S."/>
            <person name="Galagan J."/>
            <person name="Cuomo C.A."/>
            <person name="Kistler H.C."/>
            <person name="Rep M."/>
        </authorList>
    </citation>
    <scope>NUCLEOTIDE SEQUENCE [LARGE SCALE GENOMIC DNA]</scope>
    <source>
        <strain evidence="8">4287</strain>
    </source>
</reference>
<dbReference type="KEGG" id="fox:FOXG_02866"/>
<sequence>MDQPNPTYAVAETEEGIPTSWEPRWCQFDHLKEELWLGQHNVDDTSTRTKITHIDFFGLGVIGSVCSVAYGTWSDSPTSPTSPAALVVMQFDFRAGSGPLRYKSAEISISFKGQKPGTSHPVIHQFFPTSNKSRGSQPALRRSASMLPSDPFIWSPDEFIIRGKTWLSKGVQEPDEVTWTINEIHGSKFGICEPVKLAFIVAHRGPFQATVEVEATTAISLIKISNTLWSRDDPLLFDCITHKGMPLPATNLNELESQALADYIALASPSSSALSTVVSGLVTAPSSSPKQEYTSTSSGAVYRVQGIPATCIRGQFIKGLATALNLDATSIRIHSFMANPYGTRVEMMSVLSFHKTPEFLRVKSTKKEWHLDVTLPSQGTESTPAENTTIKLLFDTHFLGFSVVGTPFENSDQIEVDIVAVHGLGGHAYGSFKERGGSYMWLEDSLPAHLRAALAGCAARILLYGYDARVENTISFQSIHDLAGRLRGSLRAIRPGIIKKRPLVFIGHSLGGLIIKELLVMQNEPGGDETDMLNLRATGGALFFGVPHRGMDNSALLAAIGLQANREFLESLRIGSPELEKQSQLFSSVSALDGSVIFSFFETCISGTAKMDNGKLTMNGDPAILVSKDSANHTEEYSRFLIPINRSHSELVKFERYSDDYERVLECLQEILETTREIITRRLANTTL</sequence>
<evidence type="ECO:0000313" key="8">
    <source>
        <dbReference type="EMBL" id="KNA98534.1"/>
    </source>
</evidence>
<dbReference type="RefSeq" id="XP_018236580.1">
    <property type="nucleotide sequence ID" value="XM_018380337.1"/>
</dbReference>
<dbReference type="Pfam" id="PF12697">
    <property type="entry name" value="Abhydrolase_6"/>
    <property type="match status" value="1"/>
</dbReference>
<dbReference type="GO" id="GO:0016020">
    <property type="term" value="C:membrane"/>
    <property type="evidence" value="ECO:0007669"/>
    <property type="project" value="UniProtKB-SubCell"/>
</dbReference>
<keyword evidence="6" id="KW-0472">Membrane</keyword>
<feature type="domain" description="AB hydrolase-1" evidence="7">
    <location>
        <begin position="418"/>
        <end position="519"/>
    </location>
</feature>
<accession>A0A0J9UH93</accession>